<reference evidence="1" key="2">
    <citation type="submission" date="2020-12" db="EMBL/GenBank/DDBJ databases">
        <authorList>
            <person name="Kanost M."/>
        </authorList>
    </citation>
    <scope>NUCLEOTIDE SEQUENCE</scope>
</reference>
<evidence type="ECO:0000313" key="1">
    <source>
        <dbReference type="EMBL" id="KAG6451053.1"/>
    </source>
</evidence>
<keyword evidence="2" id="KW-1185">Reference proteome</keyword>
<organism evidence="1 2">
    <name type="scientific">Manduca sexta</name>
    <name type="common">Tobacco hawkmoth</name>
    <name type="synonym">Tobacco hornworm</name>
    <dbReference type="NCBI Taxonomy" id="7130"/>
    <lineage>
        <taxon>Eukaryota</taxon>
        <taxon>Metazoa</taxon>
        <taxon>Ecdysozoa</taxon>
        <taxon>Arthropoda</taxon>
        <taxon>Hexapoda</taxon>
        <taxon>Insecta</taxon>
        <taxon>Pterygota</taxon>
        <taxon>Neoptera</taxon>
        <taxon>Endopterygota</taxon>
        <taxon>Lepidoptera</taxon>
        <taxon>Glossata</taxon>
        <taxon>Ditrysia</taxon>
        <taxon>Bombycoidea</taxon>
        <taxon>Sphingidae</taxon>
        <taxon>Sphinginae</taxon>
        <taxon>Sphingini</taxon>
        <taxon>Manduca</taxon>
    </lineage>
</organism>
<dbReference type="AlphaFoldDB" id="A0A922CMQ3"/>
<sequence>MIREIRRRTNGSTCFPRHDAITLPTSPLYYAIKYFLRWKQPQLFFHNPGLKASTSSQEDKSGDSLVGCGTDCRDECPQVQIPRAHTSDFSKIMCVFLCELSFALTVKENIVRKPAHLRSSL</sequence>
<comment type="caution">
    <text evidence="1">The sequence shown here is derived from an EMBL/GenBank/DDBJ whole genome shotgun (WGS) entry which is preliminary data.</text>
</comment>
<gene>
    <name evidence="1" type="ORF">O3G_MSEX006901</name>
</gene>
<dbReference type="Proteomes" id="UP000791440">
    <property type="component" value="Unassembled WGS sequence"/>
</dbReference>
<proteinExistence type="predicted"/>
<name>A0A922CMQ3_MANSE</name>
<reference evidence="1" key="1">
    <citation type="journal article" date="2016" name="Insect Biochem. Mol. Biol.">
        <title>Multifaceted biological insights from a draft genome sequence of the tobacco hornworm moth, Manduca sexta.</title>
        <authorList>
            <person name="Kanost M.R."/>
            <person name="Arrese E.L."/>
            <person name="Cao X."/>
            <person name="Chen Y.R."/>
            <person name="Chellapilla S."/>
            <person name="Goldsmith M.R."/>
            <person name="Grosse-Wilde E."/>
            <person name="Heckel D.G."/>
            <person name="Herndon N."/>
            <person name="Jiang H."/>
            <person name="Papanicolaou A."/>
            <person name="Qu J."/>
            <person name="Soulages J.L."/>
            <person name="Vogel H."/>
            <person name="Walters J."/>
            <person name="Waterhouse R.M."/>
            <person name="Ahn S.J."/>
            <person name="Almeida F.C."/>
            <person name="An C."/>
            <person name="Aqrawi P."/>
            <person name="Bretschneider A."/>
            <person name="Bryant W.B."/>
            <person name="Bucks S."/>
            <person name="Chao H."/>
            <person name="Chevignon G."/>
            <person name="Christen J.M."/>
            <person name="Clarke D.F."/>
            <person name="Dittmer N.T."/>
            <person name="Ferguson L.C.F."/>
            <person name="Garavelou S."/>
            <person name="Gordon K.H.J."/>
            <person name="Gunaratna R.T."/>
            <person name="Han Y."/>
            <person name="Hauser F."/>
            <person name="He Y."/>
            <person name="Heidel-Fischer H."/>
            <person name="Hirsh A."/>
            <person name="Hu Y."/>
            <person name="Jiang H."/>
            <person name="Kalra D."/>
            <person name="Klinner C."/>
            <person name="Konig C."/>
            <person name="Kovar C."/>
            <person name="Kroll A.R."/>
            <person name="Kuwar S.S."/>
            <person name="Lee S.L."/>
            <person name="Lehman R."/>
            <person name="Li K."/>
            <person name="Li Z."/>
            <person name="Liang H."/>
            <person name="Lovelace S."/>
            <person name="Lu Z."/>
            <person name="Mansfield J.H."/>
            <person name="McCulloch K.J."/>
            <person name="Mathew T."/>
            <person name="Morton B."/>
            <person name="Muzny D.M."/>
            <person name="Neunemann D."/>
            <person name="Ongeri F."/>
            <person name="Pauchet Y."/>
            <person name="Pu L.L."/>
            <person name="Pyrousis I."/>
            <person name="Rao X.J."/>
            <person name="Redding A."/>
            <person name="Roesel C."/>
            <person name="Sanchez-Gracia A."/>
            <person name="Schaack S."/>
            <person name="Shukla A."/>
            <person name="Tetreau G."/>
            <person name="Wang Y."/>
            <person name="Xiong G.H."/>
            <person name="Traut W."/>
            <person name="Walsh T.K."/>
            <person name="Worley K.C."/>
            <person name="Wu D."/>
            <person name="Wu W."/>
            <person name="Wu Y.Q."/>
            <person name="Zhang X."/>
            <person name="Zou Z."/>
            <person name="Zucker H."/>
            <person name="Briscoe A.D."/>
            <person name="Burmester T."/>
            <person name="Clem R.J."/>
            <person name="Feyereisen R."/>
            <person name="Grimmelikhuijzen C.J.P."/>
            <person name="Hamodrakas S.J."/>
            <person name="Hansson B.S."/>
            <person name="Huguet E."/>
            <person name="Jermiin L.S."/>
            <person name="Lan Q."/>
            <person name="Lehman H.K."/>
            <person name="Lorenzen M."/>
            <person name="Merzendorfer H."/>
            <person name="Michalopoulos I."/>
            <person name="Morton D.B."/>
            <person name="Muthukrishnan S."/>
            <person name="Oakeshott J.G."/>
            <person name="Palmer W."/>
            <person name="Park Y."/>
            <person name="Passarelli A.L."/>
            <person name="Rozas J."/>
            <person name="Schwartz L.M."/>
            <person name="Smith W."/>
            <person name="Southgate A."/>
            <person name="Vilcinskas A."/>
            <person name="Vogt R."/>
            <person name="Wang P."/>
            <person name="Werren J."/>
            <person name="Yu X.Q."/>
            <person name="Zhou J.J."/>
            <person name="Brown S.J."/>
            <person name="Scherer S.E."/>
            <person name="Richards S."/>
            <person name="Blissard G.W."/>
        </authorList>
    </citation>
    <scope>NUCLEOTIDE SEQUENCE</scope>
</reference>
<accession>A0A922CMQ3</accession>
<evidence type="ECO:0000313" key="2">
    <source>
        <dbReference type="Proteomes" id="UP000791440"/>
    </source>
</evidence>
<dbReference type="EMBL" id="JH668399">
    <property type="protein sequence ID" value="KAG6451053.1"/>
    <property type="molecule type" value="Genomic_DNA"/>
</dbReference>
<protein>
    <submittedName>
        <fullName evidence="1">Uncharacterized protein</fullName>
    </submittedName>
</protein>